<keyword evidence="1" id="KW-0433">Leucine-rich repeat</keyword>
<accession>A0A6P8IJK0</accession>
<dbReference type="InterPro" id="IPR001611">
    <property type="entry name" value="Leu-rich_rpt"/>
</dbReference>
<keyword evidence="2" id="KW-0677">Repeat</keyword>
<feature type="compositionally biased region" description="Basic and acidic residues" evidence="4">
    <location>
        <begin position="81"/>
        <end position="90"/>
    </location>
</feature>
<dbReference type="InterPro" id="IPR003591">
    <property type="entry name" value="Leu-rich_rpt_typical-subtyp"/>
</dbReference>
<evidence type="ECO:0000256" key="2">
    <source>
        <dbReference type="ARBA" id="ARBA00022737"/>
    </source>
</evidence>
<evidence type="ECO:0000256" key="3">
    <source>
        <dbReference type="SAM" id="Coils"/>
    </source>
</evidence>
<dbReference type="Pfam" id="PF14580">
    <property type="entry name" value="LRR_9"/>
    <property type="match status" value="1"/>
</dbReference>
<dbReference type="SUPFAM" id="SSF52058">
    <property type="entry name" value="L domain-like"/>
    <property type="match status" value="1"/>
</dbReference>
<feature type="compositionally biased region" description="Polar residues" evidence="4">
    <location>
        <begin position="91"/>
        <end position="110"/>
    </location>
</feature>
<name>A0A6P8IJK0_ACTTE</name>
<dbReference type="InterPro" id="IPR032675">
    <property type="entry name" value="LRR_dom_sf"/>
</dbReference>
<organism evidence="5 6">
    <name type="scientific">Actinia tenebrosa</name>
    <name type="common">Australian red waratah sea anemone</name>
    <dbReference type="NCBI Taxonomy" id="6105"/>
    <lineage>
        <taxon>Eukaryota</taxon>
        <taxon>Metazoa</taxon>
        <taxon>Cnidaria</taxon>
        <taxon>Anthozoa</taxon>
        <taxon>Hexacorallia</taxon>
        <taxon>Actiniaria</taxon>
        <taxon>Actiniidae</taxon>
        <taxon>Actinia</taxon>
    </lineage>
</organism>
<dbReference type="InParanoid" id="A0A6P8IJK0"/>
<dbReference type="FunFam" id="3.80.10.10:FF:000323">
    <property type="entry name" value="Leucine-rich repeat-containing protein 49 isoform 1"/>
    <property type="match status" value="1"/>
</dbReference>
<feature type="compositionally biased region" description="Polar residues" evidence="4">
    <location>
        <begin position="30"/>
        <end position="60"/>
    </location>
</feature>
<dbReference type="PANTHER" id="PTHR45973:SF8">
    <property type="entry name" value="LEUCINE-RICH REPEAT-CONTAINING PROTEIN 49"/>
    <property type="match status" value="1"/>
</dbReference>
<dbReference type="Proteomes" id="UP000515163">
    <property type="component" value="Unplaced"/>
</dbReference>
<dbReference type="OrthoDB" id="1939344at2759"/>
<evidence type="ECO:0000256" key="1">
    <source>
        <dbReference type="ARBA" id="ARBA00022614"/>
    </source>
</evidence>
<feature type="region of interest" description="Disordered" evidence="4">
    <location>
        <begin position="30"/>
        <end position="110"/>
    </location>
</feature>
<evidence type="ECO:0000256" key="4">
    <source>
        <dbReference type="SAM" id="MobiDB-lite"/>
    </source>
</evidence>
<dbReference type="SMART" id="SM00369">
    <property type="entry name" value="LRR_TYP"/>
    <property type="match status" value="5"/>
</dbReference>
<evidence type="ECO:0000313" key="5">
    <source>
        <dbReference type="Proteomes" id="UP000515163"/>
    </source>
</evidence>
<gene>
    <name evidence="6" type="primary">LOC116301889</name>
</gene>
<keyword evidence="5" id="KW-1185">Reference proteome</keyword>
<protein>
    <submittedName>
        <fullName evidence="6">Leucine-rich repeat-containing protein 49-like</fullName>
    </submittedName>
</protein>
<dbReference type="KEGG" id="aten:116301889"/>
<dbReference type="PANTHER" id="PTHR45973">
    <property type="entry name" value="PROTEIN PHOSPHATASE 1 REGULATORY SUBUNIT SDS22-RELATED"/>
    <property type="match status" value="1"/>
</dbReference>
<evidence type="ECO:0000313" key="6">
    <source>
        <dbReference type="RefSeq" id="XP_031566917.1"/>
    </source>
</evidence>
<reference evidence="6" key="1">
    <citation type="submission" date="2025-08" db="UniProtKB">
        <authorList>
            <consortium name="RefSeq"/>
        </authorList>
    </citation>
    <scope>IDENTIFICATION</scope>
</reference>
<sequence length="783" mass="88553">MYHHPSRAAKTGRVVARDGINFSLNYSLQAQASPVSERPSSNLKLSDWKQGNDTVSSVRPGSSAEASLGRSGRFSLTKSPLENDKLRGNERSSSVLQYSHSTMDTSQDSRQNFATPSFRELNKIQRQVFQPSVSVANESSTSLAASHSQANQGLVPTDDEGNSYQLRNALSAGSQARVTDKSQVFLPGDRVIFAESPSAPGVPVVYRLPDERQANPDRLNLDRRRLTVCPLLEGEENLRLLNFQHNLITKIQHLSNLRRLIFLDIYDNQIEEIAGLSCLKSLRVLMLGKNRIRRIHNLETLTKLDVLDLHGNRISKIENLNHLSELRVLNLAGNEIQHVSNISGMTALAELNLRRNQICTVEEVNRLENLQRLFLSFNCITSFEDISCLSQSPSIIELSLDGNPFCSESSYKQTILKHVTCIRQLDMKRITEEERRIATVMAKKEEEKKREINKLAILKEKRRIAISNAQRQWEVAQLKSSRQTNPKTLSDISSYQNDANDAIKLIDGDSLSICHLAELDGDTLYLYGPGSLDALDRNWGAQAVNSVLNMSIKFINYDTIVPYFSKISTRFPSLVGLIFTETQINSLRQINALCSLRKLDFLTINNEGNPVTKYTLWKHYTLFRLSHFSLSKINDIEITAEDTVIAEKLFGSLAHLTTSQLPQSRLLSLLGDSRRKNTDEKTKKSEGKHERTSSAESVGRAGLQYWSSDIYTKKKEEADARKAFAHNYMKEIVNETLIIEQKRKRLDKILPTLFNELVEEAFDDVVNMDSQMVQSLEKIKQNK</sequence>
<dbReference type="FunCoup" id="A0A6P8IJK0">
    <property type="interactions" value="535"/>
</dbReference>
<keyword evidence="3" id="KW-0175">Coiled coil</keyword>
<dbReference type="SMART" id="SM00365">
    <property type="entry name" value="LRR_SD22"/>
    <property type="match status" value="7"/>
</dbReference>
<feature type="compositionally biased region" description="Basic and acidic residues" evidence="4">
    <location>
        <begin position="675"/>
        <end position="693"/>
    </location>
</feature>
<dbReference type="PROSITE" id="PS51450">
    <property type="entry name" value="LRR"/>
    <property type="match status" value="6"/>
</dbReference>
<dbReference type="InterPro" id="IPR050576">
    <property type="entry name" value="Cilia_flagella_integrity"/>
</dbReference>
<feature type="region of interest" description="Disordered" evidence="4">
    <location>
        <begin position="675"/>
        <end position="696"/>
    </location>
</feature>
<dbReference type="GeneID" id="116301889"/>
<proteinExistence type="predicted"/>
<dbReference type="AlphaFoldDB" id="A0A6P8IJK0"/>
<feature type="coiled-coil region" evidence="3">
    <location>
        <begin position="430"/>
        <end position="461"/>
    </location>
</feature>
<dbReference type="RefSeq" id="XP_031566917.1">
    <property type="nucleotide sequence ID" value="XM_031711057.1"/>
</dbReference>
<dbReference type="Gene3D" id="3.80.10.10">
    <property type="entry name" value="Ribonuclease Inhibitor"/>
    <property type="match status" value="3"/>
</dbReference>